<dbReference type="PROSITE" id="PS51257">
    <property type="entry name" value="PROKAR_LIPOPROTEIN"/>
    <property type="match status" value="1"/>
</dbReference>
<dbReference type="InterPro" id="IPR010177">
    <property type="entry name" value="Paired_CXXCH_1"/>
</dbReference>
<evidence type="ECO:0000313" key="4">
    <source>
        <dbReference type="Proteomes" id="UP000636004"/>
    </source>
</evidence>
<comment type="caution">
    <text evidence="3">The sequence shown here is derived from an EMBL/GenBank/DDBJ whole genome shotgun (WGS) entry which is preliminary data.</text>
</comment>
<dbReference type="InterPro" id="IPR036280">
    <property type="entry name" value="Multihaem_cyt_sf"/>
</dbReference>
<keyword evidence="4" id="KW-1185">Reference proteome</keyword>
<reference evidence="3" key="1">
    <citation type="journal article" date="2014" name="Int. J. Syst. Evol. Microbiol.">
        <title>Complete genome sequence of Corynebacterium casei LMG S-19264T (=DSM 44701T), isolated from a smear-ripened cheese.</title>
        <authorList>
            <consortium name="US DOE Joint Genome Institute (JGI-PGF)"/>
            <person name="Walter F."/>
            <person name="Albersmeier A."/>
            <person name="Kalinowski J."/>
            <person name="Ruckert C."/>
        </authorList>
    </citation>
    <scope>NUCLEOTIDE SEQUENCE</scope>
    <source>
        <strain evidence="3">KCTC 12710</strain>
    </source>
</reference>
<accession>A0A918RFD3</accession>
<name>A0A918RFD3_9FLAO</name>
<organism evidence="3 4">
    <name type="scientific">Algibacter mikhailovii</name>
    <dbReference type="NCBI Taxonomy" id="425498"/>
    <lineage>
        <taxon>Bacteria</taxon>
        <taxon>Pseudomonadati</taxon>
        <taxon>Bacteroidota</taxon>
        <taxon>Flavobacteriia</taxon>
        <taxon>Flavobacteriales</taxon>
        <taxon>Flavobacteriaceae</taxon>
        <taxon>Algibacter</taxon>
    </lineage>
</organism>
<dbReference type="SUPFAM" id="SSF48695">
    <property type="entry name" value="Multiheme cytochromes"/>
    <property type="match status" value="1"/>
</dbReference>
<dbReference type="RefSeq" id="WP_189362669.1">
    <property type="nucleotide sequence ID" value="NZ_BMWZ01000011.1"/>
</dbReference>
<protein>
    <recommendedName>
        <fullName evidence="2">Doubled CXXCH motif domain-containing protein</fullName>
    </recommendedName>
</protein>
<dbReference type="Pfam" id="PF09699">
    <property type="entry name" value="Paired_CXXCH_1"/>
    <property type="match status" value="1"/>
</dbReference>
<evidence type="ECO:0000313" key="3">
    <source>
        <dbReference type="EMBL" id="GGZ93036.1"/>
    </source>
</evidence>
<evidence type="ECO:0000256" key="1">
    <source>
        <dbReference type="SAM" id="MobiDB-lite"/>
    </source>
</evidence>
<gene>
    <name evidence="3" type="ORF">GCM10007028_34260</name>
</gene>
<dbReference type="Proteomes" id="UP000636004">
    <property type="component" value="Unassembled WGS sequence"/>
</dbReference>
<dbReference type="Gene3D" id="3.90.10.10">
    <property type="entry name" value="Cytochrome C3"/>
    <property type="match status" value="1"/>
</dbReference>
<feature type="compositionally biased region" description="Basic and acidic residues" evidence="1">
    <location>
        <begin position="199"/>
        <end position="212"/>
    </location>
</feature>
<feature type="domain" description="Doubled CXXCH motif" evidence="2">
    <location>
        <begin position="110"/>
        <end position="154"/>
    </location>
</feature>
<sequence>MNRKQYVYILVYTCLFALFACKQENGEYHNLNDKIESESKNYHGTSLSSETYIGDVKTIKITEGVHTFLIPERKSQIQSFECIECHTKPIDELKSNDAKKKAHWDISLAHADGEVMNCITCHNGEDMNNLNTLTGVNVDFNSSYKLCSQCHSSQFEDWKGGAHGKRIGGWAPPRASFTCVNCHNPHDPSFKSRWPSRYNTKESEESDGGVEH</sequence>
<proteinExistence type="predicted"/>
<evidence type="ECO:0000259" key="2">
    <source>
        <dbReference type="Pfam" id="PF09699"/>
    </source>
</evidence>
<dbReference type="AlphaFoldDB" id="A0A918RFD3"/>
<reference evidence="3" key="2">
    <citation type="submission" date="2020-09" db="EMBL/GenBank/DDBJ databases">
        <authorList>
            <person name="Sun Q."/>
            <person name="Kim S."/>
        </authorList>
    </citation>
    <scope>NUCLEOTIDE SEQUENCE</scope>
    <source>
        <strain evidence="3">KCTC 12710</strain>
    </source>
</reference>
<feature type="region of interest" description="Disordered" evidence="1">
    <location>
        <begin position="193"/>
        <end position="212"/>
    </location>
</feature>
<dbReference type="EMBL" id="BMWZ01000011">
    <property type="protein sequence ID" value="GGZ93036.1"/>
    <property type="molecule type" value="Genomic_DNA"/>
</dbReference>